<dbReference type="PROSITE" id="PS51257">
    <property type="entry name" value="PROKAR_LIPOPROTEIN"/>
    <property type="match status" value="1"/>
</dbReference>
<reference evidence="1" key="1">
    <citation type="submission" date="2019-08" db="EMBL/GenBank/DDBJ databases">
        <authorList>
            <person name="Kucharzyk K."/>
            <person name="Murdoch R.W."/>
            <person name="Higgins S."/>
            <person name="Loffler F."/>
        </authorList>
    </citation>
    <scope>NUCLEOTIDE SEQUENCE</scope>
</reference>
<organism evidence="1">
    <name type="scientific">bioreactor metagenome</name>
    <dbReference type="NCBI Taxonomy" id="1076179"/>
    <lineage>
        <taxon>unclassified sequences</taxon>
        <taxon>metagenomes</taxon>
        <taxon>ecological metagenomes</taxon>
    </lineage>
</organism>
<protein>
    <recommendedName>
        <fullName evidence="2">Lipoprotein</fullName>
    </recommendedName>
</protein>
<name>A0A644XCB9_9ZZZZ</name>
<accession>A0A644XCB9</accession>
<comment type="caution">
    <text evidence="1">The sequence shown here is derived from an EMBL/GenBank/DDBJ whole genome shotgun (WGS) entry which is preliminary data.</text>
</comment>
<dbReference type="EMBL" id="VSSQ01001884">
    <property type="protein sequence ID" value="MPM11824.1"/>
    <property type="molecule type" value="Genomic_DNA"/>
</dbReference>
<proteinExistence type="predicted"/>
<sequence>MLKGEYKNVKRKFLLSLLVLALVLGLFTGCEQEPSLPRIAATLKGYNDEITALIVSHASGTAPETFTEGTMDTVDVGFTCRVDYSDTDTLDLEVFLHHWTAADGTKISGYLQVEIEYYATPVSISSIHTNRTTIYFDRTSASYDADVFDGDASSETFIVELDLFRCLSLIVDGKTLISSTVNLK</sequence>
<gene>
    <name evidence="1" type="ORF">SDC9_58175</name>
</gene>
<evidence type="ECO:0000313" key="1">
    <source>
        <dbReference type="EMBL" id="MPM11824.1"/>
    </source>
</evidence>
<dbReference type="AlphaFoldDB" id="A0A644XCB9"/>
<evidence type="ECO:0008006" key="2">
    <source>
        <dbReference type="Google" id="ProtNLM"/>
    </source>
</evidence>